<name>A0A1A9V8F4_GLOAU</name>
<dbReference type="GO" id="GO:0008270">
    <property type="term" value="F:zinc ion binding"/>
    <property type="evidence" value="ECO:0007669"/>
    <property type="project" value="UniProtKB-KW"/>
</dbReference>
<dbReference type="GO" id="GO:0023051">
    <property type="term" value="P:regulation of signaling"/>
    <property type="evidence" value="ECO:0007669"/>
    <property type="project" value="UniProtKB-ARBA"/>
</dbReference>
<dbReference type="Pfam" id="PF00569">
    <property type="entry name" value="ZZ"/>
    <property type="match status" value="1"/>
</dbReference>
<dbReference type="VEuPathDB" id="VectorBase:GAUT029166"/>
<dbReference type="EC" id="2.3.2.27" evidence="2"/>
<evidence type="ECO:0000256" key="5">
    <source>
        <dbReference type="ARBA" id="ARBA00022771"/>
    </source>
</evidence>
<keyword evidence="3" id="KW-0808">Transferase</keyword>
<comment type="catalytic activity">
    <reaction evidence="1">
        <text>S-ubiquitinyl-[E2 ubiquitin-conjugating enzyme]-L-cysteine + [acceptor protein]-L-lysine = [E2 ubiquitin-conjugating enzyme]-L-cysteine + N(6)-ubiquitinyl-[acceptor protein]-L-lysine.</text>
        <dbReference type="EC" id="2.3.2.27"/>
    </reaction>
</comment>
<organism evidence="9 10">
    <name type="scientific">Glossina austeni</name>
    <name type="common">Savannah tsetse fly</name>
    <dbReference type="NCBI Taxonomy" id="7395"/>
    <lineage>
        <taxon>Eukaryota</taxon>
        <taxon>Metazoa</taxon>
        <taxon>Ecdysozoa</taxon>
        <taxon>Arthropoda</taxon>
        <taxon>Hexapoda</taxon>
        <taxon>Insecta</taxon>
        <taxon>Pterygota</taxon>
        <taxon>Neoptera</taxon>
        <taxon>Endopterygota</taxon>
        <taxon>Diptera</taxon>
        <taxon>Brachycera</taxon>
        <taxon>Muscomorpha</taxon>
        <taxon>Hippoboscoidea</taxon>
        <taxon>Glossinidae</taxon>
        <taxon>Glossina</taxon>
    </lineage>
</organism>
<proteinExistence type="predicted"/>
<dbReference type="GO" id="GO:0099536">
    <property type="term" value="P:synaptic signaling"/>
    <property type="evidence" value="ECO:0007669"/>
    <property type="project" value="TreeGrafter"/>
</dbReference>
<evidence type="ECO:0000256" key="3">
    <source>
        <dbReference type="ARBA" id="ARBA00022679"/>
    </source>
</evidence>
<evidence type="ECO:0000313" key="9">
    <source>
        <dbReference type="EnsemblMetazoa" id="GAUT029166-PA"/>
    </source>
</evidence>
<protein>
    <recommendedName>
        <fullName evidence="2">RING-type E3 ubiquitin transferase</fullName>
        <ecNumber evidence="2">2.3.2.27</ecNumber>
    </recommendedName>
</protein>
<evidence type="ECO:0000256" key="2">
    <source>
        <dbReference type="ARBA" id="ARBA00012483"/>
    </source>
</evidence>
<sequence length="240" mass="26391">MSRHEGVSCGSCLKSNFNGRRYKYLICYDYDLCGDCYEEGVTSIRHLDDHPMQCILTRSDIELFFGNAQFRATAKVYLSVLQENGTRICGHTETSLEAVCPLCSGLPGGEPNLVTDDFTGHLSLVHRTGPRELISFLDEPSAIQRGGGVRRIPRRAMGGVLRARRCNMHFSSSSGLSALSPSGRESVNPIAELLSQLSGVRRGSPPTPQLQQLPMHILMERQQAYKGLTATNSFCANARP</sequence>
<dbReference type="PANTHER" id="PTHR12268:SF13">
    <property type="entry name" value="E3 UBIQUITIN-PROTEIN LIGASE KCMF1"/>
    <property type="match status" value="1"/>
</dbReference>
<evidence type="ECO:0000256" key="6">
    <source>
        <dbReference type="ARBA" id="ARBA00022833"/>
    </source>
</evidence>
<dbReference type="AlphaFoldDB" id="A0A1A9V8F4"/>
<dbReference type="Proteomes" id="UP000078200">
    <property type="component" value="Unassembled WGS sequence"/>
</dbReference>
<evidence type="ECO:0000313" key="10">
    <source>
        <dbReference type="Proteomes" id="UP000078200"/>
    </source>
</evidence>
<dbReference type="GO" id="GO:0010646">
    <property type="term" value="P:regulation of cell communication"/>
    <property type="evidence" value="ECO:0007669"/>
    <property type="project" value="UniProtKB-ARBA"/>
</dbReference>
<evidence type="ECO:0000256" key="1">
    <source>
        <dbReference type="ARBA" id="ARBA00000900"/>
    </source>
</evidence>
<dbReference type="InterPro" id="IPR050774">
    <property type="entry name" value="KCMF1/Dystrophin"/>
</dbReference>
<dbReference type="CDD" id="cd02338">
    <property type="entry name" value="ZZ_PCMF_like"/>
    <property type="match status" value="1"/>
</dbReference>
<dbReference type="GO" id="GO:0045202">
    <property type="term" value="C:synapse"/>
    <property type="evidence" value="ECO:0007669"/>
    <property type="project" value="GOC"/>
</dbReference>
<dbReference type="PROSITE" id="PS50135">
    <property type="entry name" value="ZF_ZZ_2"/>
    <property type="match status" value="1"/>
</dbReference>
<evidence type="ECO:0000256" key="4">
    <source>
        <dbReference type="ARBA" id="ARBA00022723"/>
    </source>
</evidence>
<dbReference type="SUPFAM" id="SSF57850">
    <property type="entry name" value="RING/U-box"/>
    <property type="match status" value="1"/>
</dbReference>
<dbReference type="PANTHER" id="PTHR12268">
    <property type="entry name" value="E3 UBIQUITIN-PROTEIN LIGASE KCMF1"/>
    <property type="match status" value="1"/>
</dbReference>
<accession>A0A1A9V8F4</accession>
<keyword evidence="10" id="KW-1185">Reference proteome</keyword>
<dbReference type="InterPro" id="IPR000433">
    <property type="entry name" value="Znf_ZZ"/>
</dbReference>
<reference evidence="9" key="1">
    <citation type="submission" date="2020-05" db="UniProtKB">
        <authorList>
            <consortium name="EnsemblMetazoa"/>
        </authorList>
    </citation>
    <scope>IDENTIFICATION</scope>
    <source>
        <strain evidence="9">TTRI</strain>
    </source>
</reference>
<feature type="domain" description="ZZ-type" evidence="8">
    <location>
        <begin position="4"/>
        <end position="60"/>
    </location>
</feature>
<keyword evidence="6" id="KW-0862">Zinc</keyword>
<dbReference type="Gene3D" id="3.30.60.90">
    <property type="match status" value="1"/>
</dbReference>
<dbReference type="SMART" id="SM00291">
    <property type="entry name" value="ZnF_ZZ"/>
    <property type="match status" value="1"/>
</dbReference>
<dbReference type="GO" id="GO:0061630">
    <property type="term" value="F:ubiquitin protein ligase activity"/>
    <property type="evidence" value="ECO:0007669"/>
    <property type="project" value="UniProtKB-EC"/>
</dbReference>
<keyword evidence="4" id="KW-0479">Metal-binding</keyword>
<dbReference type="InterPro" id="IPR043145">
    <property type="entry name" value="Znf_ZZ_sf"/>
</dbReference>
<evidence type="ECO:0000259" key="8">
    <source>
        <dbReference type="PROSITE" id="PS50135"/>
    </source>
</evidence>
<dbReference type="GO" id="GO:0005886">
    <property type="term" value="C:plasma membrane"/>
    <property type="evidence" value="ECO:0007669"/>
    <property type="project" value="TreeGrafter"/>
</dbReference>
<dbReference type="EnsemblMetazoa" id="GAUT029166-RA">
    <property type="protein sequence ID" value="GAUT029166-PA"/>
    <property type="gene ID" value="GAUT029166"/>
</dbReference>
<evidence type="ECO:0000256" key="7">
    <source>
        <dbReference type="PROSITE-ProRule" id="PRU00228"/>
    </source>
</evidence>
<keyword evidence="5 7" id="KW-0863">Zinc-finger</keyword>